<keyword evidence="2" id="KW-0413">Isomerase</keyword>
<dbReference type="InterPro" id="IPR050312">
    <property type="entry name" value="IolE/XylAMocC-like"/>
</dbReference>
<evidence type="ECO:0000259" key="1">
    <source>
        <dbReference type="Pfam" id="PF01261"/>
    </source>
</evidence>
<evidence type="ECO:0000313" key="3">
    <source>
        <dbReference type="Proteomes" id="UP001523565"/>
    </source>
</evidence>
<protein>
    <submittedName>
        <fullName evidence="2">Sugar phosphate isomerase/epimerase</fullName>
    </submittedName>
</protein>
<sequence>MSKITKDRFAVMSVQYCQYSFEYYVESMAKCGIKWVDFWGGLPHYYRLDYDQAGAGRKLEEIRGLLDKNNQKVAVYTPETLNYPYSFTDPAKETRKRTVDFFELAMQDAKVLGTDKVFLNSGCGLRDVPRDVSFERLIDSYKRIADLAEKYEVDLVLEQLQPYESNLVLAMPDLQRVLDGVNSGRMKVCVDLVAMEVAGENLSQWFDALGNEKIKLIHFSDTYHYILGDGELPLKSYLKTLEDYDYQGIVDLEINDSIYWLDPHSSIEKSVAWLEKEWL</sequence>
<dbReference type="PANTHER" id="PTHR12110">
    <property type="entry name" value="HYDROXYPYRUVATE ISOMERASE"/>
    <property type="match status" value="1"/>
</dbReference>
<dbReference type="SUPFAM" id="SSF51658">
    <property type="entry name" value="Xylose isomerase-like"/>
    <property type="match status" value="1"/>
</dbReference>
<comment type="caution">
    <text evidence="2">The sequence shown here is derived from an EMBL/GenBank/DDBJ whole genome shotgun (WGS) entry which is preliminary data.</text>
</comment>
<gene>
    <name evidence="2" type="ORF">NK118_08985</name>
</gene>
<dbReference type="RefSeq" id="WP_262069266.1">
    <property type="nucleotide sequence ID" value="NZ_JAMXOC010000012.1"/>
</dbReference>
<dbReference type="EMBL" id="JAMZFV010000012">
    <property type="protein sequence ID" value="MCP1110385.1"/>
    <property type="molecule type" value="Genomic_DNA"/>
</dbReference>
<accession>A0ABT1EI49</accession>
<dbReference type="InterPro" id="IPR013022">
    <property type="entry name" value="Xyl_isomerase-like_TIM-brl"/>
</dbReference>
<dbReference type="Gene3D" id="3.20.20.150">
    <property type="entry name" value="Divalent-metal-dependent TIM barrel enzymes"/>
    <property type="match status" value="1"/>
</dbReference>
<feature type="domain" description="Xylose isomerase-like TIM barrel" evidence="1">
    <location>
        <begin position="27"/>
        <end position="276"/>
    </location>
</feature>
<dbReference type="Pfam" id="PF01261">
    <property type="entry name" value="AP_endonuc_2"/>
    <property type="match status" value="1"/>
</dbReference>
<dbReference type="Proteomes" id="UP001523565">
    <property type="component" value="Unassembled WGS sequence"/>
</dbReference>
<keyword evidence="3" id="KW-1185">Reference proteome</keyword>
<reference evidence="2 3" key="1">
    <citation type="journal article" date="2022" name="Genome Biol. Evol.">
        <title>Host diet, physiology and behaviors set the stage for Lachnospiraceae cladogenesis.</title>
        <authorList>
            <person name="Vera-Ponce De Leon A."/>
            <person name="Schneider M."/>
            <person name="Jahnes B.C."/>
            <person name="Sadowski V."/>
            <person name="Camuy-Velez L.A."/>
            <person name="Duan J."/>
            <person name="Sabree Z.L."/>
        </authorList>
    </citation>
    <scope>NUCLEOTIDE SEQUENCE [LARGE SCALE GENOMIC DNA]</scope>
    <source>
        <strain evidence="2 3">PAL227</strain>
    </source>
</reference>
<evidence type="ECO:0000313" key="2">
    <source>
        <dbReference type="EMBL" id="MCP1110385.1"/>
    </source>
</evidence>
<proteinExistence type="predicted"/>
<dbReference type="InterPro" id="IPR036237">
    <property type="entry name" value="Xyl_isomerase-like_sf"/>
</dbReference>
<name>A0ABT1EI49_9FIRM</name>
<organism evidence="2 3">
    <name type="scientific">Ohessyouella blattaphilus</name>
    <dbReference type="NCBI Taxonomy" id="2949333"/>
    <lineage>
        <taxon>Bacteria</taxon>
        <taxon>Bacillati</taxon>
        <taxon>Bacillota</taxon>
        <taxon>Clostridia</taxon>
        <taxon>Lachnospirales</taxon>
        <taxon>Lachnospiraceae</taxon>
        <taxon>Ohessyouella</taxon>
    </lineage>
</organism>
<dbReference type="GO" id="GO:0016853">
    <property type="term" value="F:isomerase activity"/>
    <property type="evidence" value="ECO:0007669"/>
    <property type="project" value="UniProtKB-KW"/>
</dbReference>